<accession>A0A074RCM6</accession>
<feature type="compositionally biased region" description="Polar residues" evidence="1">
    <location>
        <begin position="100"/>
        <end position="115"/>
    </location>
</feature>
<reference evidence="2 3" key="1">
    <citation type="submission" date="2013-12" db="EMBL/GenBank/DDBJ databases">
        <authorList>
            <person name="Cubeta M."/>
            <person name="Pakala S."/>
            <person name="Fedorova N."/>
            <person name="Thomas E."/>
            <person name="Dean R."/>
            <person name="Jabaji S."/>
            <person name="Neate S."/>
            <person name="Toda T."/>
            <person name="Tavantzis S."/>
            <person name="Vilgalys R."/>
            <person name="Bharathan N."/>
            <person name="Pakala S."/>
            <person name="Losada L.S."/>
            <person name="Zafar N."/>
            <person name="Nierman W."/>
        </authorList>
    </citation>
    <scope>NUCLEOTIDE SEQUENCE [LARGE SCALE GENOMIC DNA]</scope>
    <source>
        <strain evidence="2 3">123E</strain>
    </source>
</reference>
<feature type="region of interest" description="Disordered" evidence="1">
    <location>
        <begin position="72"/>
        <end position="142"/>
    </location>
</feature>
<dbReference type="HOGENOM" id="CLU_1816874_0_0_1"/>
<protein>
    <submittedName>
        <fullName evidence="2">Uncharacterized protein</fullName>
    </submittedName>
</protein>
<evidence type="ECO:0000256" key="1">
    <source>
        <dbReference type="SAM" id="MobiDB-lite"/>
    </source>
</evidence>
<name>A0A074RCM6_9AGAM</name>
<sequence>MPTTRKSTTKSTKIAPRKKSGKATAAPPPNSDTAAPVDTAAVAVARKVLRMFTYANLPPTCTGSIRTRTNFNGGHQSVPIPQQLPDPAAFLASGGDAQDHISQQASISQTHSSNHCRGVAYQRSQRRTWRSRRRLGSPLSVC</sequence>
<dbReference type="OrthoDB" id="10475060at2759"/>
<comment type="caution">
    <text evidence="2">The sequence shown here is derived from an EMBL/GenBank/DDBJ whole genome shotgun (WGS) entry which is preliminary data.</text>
</comment>
<dbReference type="Proteomes" id="UP000027456">
    <property type="component" value="Unassembled WGS sequence"/>
</dbReference>
<organism evidence="2 3">
    <name type="scientific">Rhizoctonia solani 123E</name>
    <dbReference type="NCBI Taxonomy" id="1423351"/>
    <lineage>
        <taxon>Eukaryota</taxon>
        <taxon>Fungi</taxon>
        <taxon>Dikarya</taxon>
        <taxon>Basidiomycota</taxon>
        <taxon>Agaricomycotina</taxon>
        <taxon>Agaricomycetes</taxon>
        <taxon>Cantharellales</taxon>
        <taxon>Ceratobasidiaceae</taxon>
        <taxon>Rhizoctonia</taxon>
    </lineage>
</organism>
<feature type="compositionally biased region" description="Low complexity" evidence="1">
    <location>
        <begin position="1"/>
        <end position="13"/>
    </location>
</feature>
<evidence type="ECO:0000313" key="2">
    <source>
        <dbReference type="EMBL" id="KEP44921.1"/>
    </source>
</evidence>
<feature type="compositionally biased region" description="Basic residues" evidence="1">
    <location>
        <begin position="124"/>
        <end position="135"/>
    </location>
</feature>
<keyword evidence="3" id="KW-1185">Reference proteome</keyword>
<dbReference type="AlphaFoldDB" id="A0A074RCM6"/>
<gene>
    <name evidence="2" type="ORF">V565_347930</name>
</gene>
<dbReference type="EMBL" id="AZST01002547">
    <property type="protein sequence ID" value="KEP44921.1"/>
    <property type="molecule type" value="Genomic_DNA"/>
</dbReference>
<evidence type="ECO:0000313" key="3">
    <source>
        <dbReference type="Proteomes" id="UP000027456"/>
    </source>
</evidence>
<proteinExistence type="predicted"/>
<feature type="region of interest" description="Disordered" evidence="1">
    <location>
        <begin position="1"/>
        <end position="36"/>
    </location>
</feature>